<dbReference type="CDD" id="cd06587">
    <property type="entry name" value="VOC"/>
    <property type="match status" value="1"/>
</dbReference>
<gene>
    <name evidence="2" type="ORF">OA238_c40760</name>
</gene>
<reference evidence="2 3" key="1">
    <citation type="journal article" date="2013" name="PLoS ONE">
        <title>Poles Apart: Arctic and Antarctic Octadecabacter strains Share High Genome Plasticity and a New Type of Xanthorhodopsin.</title>
        <authorList>
            <person name="Vollmers J."/>
            <person name="Voget S."/>
            <person name="Dietrich S."/>
            <person name="Gollnow K."/>
            <person name="Smits M."/>
            <person name="Meyer K."/>
            <person name="Brinkhoff T."/>
            <person name="Simon M."/>
            <person name="Daniel R."/>
        </authorList>
    </citation>
    <scope>NUCLEOTIDE SEQUENCE [LARGE SCALE GENOMIC DNA]</scope>
    <source>
        <strain evidence="2 3">238</strain>
    </source>
</reference>
<dbReference type="EMBL" id="CP003742">
    <property type="protein sequence ID" value="AGI73998.1"/>
    <property type="molecule type" value="Genomic_DNA"/>
</dbReference>
<dbReference type="PANTHER" id="PTHR36503">
    <property type="entry name" value="BLR2520 PROTEIN"/>
    <property type="match status" value="1"/>
</dbReference>
<sequence length="122" mass="13352">MKLGAFSISLTVKDLAKSVAFYGDLGFTRFGGADEHNYAIMKNGDTLVGLFQGMFERNMLTFNPGWDQSAQEVNPFEDVRDIKVKVKAAGHEVSQEAGEDTGIGSFVVIDPDGNPILIDQHR</sequence>
<evidence type="ECO:0000259" key="1">
    <source>
        <dbReference type="PROSITE" id="PS51819"/>
    </source>
</evidence>
<evidence type="ECO:0000313" key="2">
    <source>
        <dbReference type="EMBL" id="AGI73998.1"/>
    </source>
</evidence>
<proteinExistence type="predicted"/>
<dbReference type="PANTHER" id="PTHR36503:SF1">
    <property type="entry name" value="BLR2520 PROTEIN"/>
    <property type="match status" value="1"/>
</dbReference>
<dbReference type="PROSITE" id="PS51819">
    <property type="entry name" value="VOC"/>
    <property type="match status" value="1"/>
</dbReference>
<dbReference type="KEGG" id="oar:OA238_c40760"/>
<name>M9RQK8_9RHOB</name>
<dbReference type="Gene3D" id="3.10.180.10">
    <property type="entry name" value="2,3-Dihydroxybiphenyl 1,2-Dioxygenase, domain 1"/>
    <property type="match status" value="1"/>
</dbReference>
<dbReference type="RefSeq" id="WP_015496972.1">
    <property type="nucleotide sequence ID" value="NC_020908.1"/>
</dbReference>
<dbReference type="eggNOG" id="COG0346">
    <property type="taxonomic scope" value="Bacteria"/>
</dbReference>
<dbReference type="SUPFAM" id="SSF54593">
    <property type="entry name" value="Glyoxalase/Bleomycin resistance protein/Dihydroxybiphenyl dioxygenase"/>
    <property type="match status" value="1"/>
</dbReference>
<dbReference type="STRING" id="391616.OA238_c40760"/>
<protein>
    <recommendedName>
        <fullName evidence="1">VOC domain-containing protein</fullName>
    </recommendedName>
</protein>
<dbReference type="InterPro" id="IPR029068">
    <property type="entry name" value="Glyas_Bleomycin-R_OHBP_Dase"/>
</dbReference>
<accession>M9RQK8</accession>
<dbReference type="AlphaFoldDB" id="M9RQK8"/>
<dbReference type="InterPro" id="IPR037523">
    <property type="entry name" value="VOC_core"/>
</dbReference>
<feature type="domain" description="VOC" evidence="1">
    <location>
        <begin position="4"/>
        <end position="121"/>
    </location>
</feature>
<dbReference type="Pfam" id="PF00903">
    <property type="entry name" value="Glyoxalase"/>
    <property type="match status" value="1"/>
</dbReference>
<dbReference type="OrthoDB" id="2719609at2"/>
<dbReference type="HOGENOM" id="CLU_130403_0_0_5"/>
<keyword evidence="3" id="KW-1185">Reference proteome</keyword>
<dbReference type="InterPro" id="IPR004360">
    <property type="entry name" value="Glyas_Fos-R_dOase_dom"/>
</dbReference>
<evidence type="ECO:0000313" key="3">
    <source>
        <dbReference type="Proteomes" id="UP000004688"/>
    </source>
</evidence>
<dbReference type="Proteomes" id="UP000004688">
    <property type="component" value="Chromosome"/>
</dbReference>
<organism evidence="2 3">
    <name type="scientific">Octadecabacter arcticus 238</name>
    <dbReference type="NCBI Taxonomy" id="391616"/>
    <lineage>
        <taxon>Bacteria</taxon>
        <taxon>Pseudomonadati</taxon>
        <taxon>Pseudomonadota</taxon>
        <taxon>Alphaproteobacteria</taxon>
        <taxon>Rhodobacterales</taxon>
        <taxon>Roseobacteraceae</taxon>
        <taxon>Octadecabacter</taxon>
    </lineage>
</organism>